<protein>
    <submittedName>
        <fullName evidence="2">G8186 protein</fullName>
    </submittedName>
</protein>
<feature type="chain" id="PRO_5047082640" evidence="1">
    <location>
        <begin position="24"/>
        <end position="249"/>
    </location>
</feature>
<accession>A0ABP1FZT0</accession>
<dbReference type="EMBL" id="CAXHTA020000012">
    <property type="protein sequence ID" value="CAL5225380.1"/>
    <property type="molecule type" value="Genomic_DNA"/>
</dbReference>
<reference evidence="2 3" key="1">
    <citation type="submission" date="2024-06" db="EMBL/GenBank/DDBJ databases">
        <authorList>
            <person name="Kraege A."/>
            <person name="Thomma B."/>
        </authorList>
    </citation>
    <scope>NUCLEOTIDE SEQUENCE [LARGE SCALE GENOMIC DNA]</scope>
</reference>
<dbReference type="Proteomes" id="UP001497392">
    <property type="component" value="Unassembled WGS sequence"/>
</dbReference>
<feature type="signal peptide" evidence="1">
    <location>
        <begin position="1"/>
        <end position="23"/>
    </location>
</feature>
<organism evidence="2 3">
    <name type="scientific">Coccomyxa viridis</name>
    <dbReference type="NCBI Taxonomy" id="1274662"/>
    <lineage>
        <taxon>Eukaryota</taxon>
        <taxon>Viridiplantae</taxon>
        <taxon>Chlorophyta</taxon>
        <taxon>core chlorophytes</taxon>
        <taxon>Trebouxiophyceae</taxon>
        <taxon>Trebouxiophyceae incertae sedis</taxon>
        <taxon>Coccomyxaceae</taxon>
        <taxon>Coccomyxa</taxon>
    </lineage>
</organism>
<evidence type="ECO:0000313" key="3">
    <source>
        <dbReference type="Proteomes" id="UP001497392"/>
    </source>
</evidence>
<evidence type="ECO:0000256" key="1">
    <source>
        <dbReference type="SAM" id="SignalP"/>
    </source>
</evidence>
<proteinExistence type="predicted"/>
<comment type="caution">
    <text evidence="2">The sequence shown here is derived from an EMBL/GenBank/DDBJ whole genome shotgun (WGS) entry which is preliminary data.</text>
</comment>
<evidence type="ECO:0000313" key="2">
    <source>
        <dbReference type="EMBL" id="CAL5225380.1"/>
    </source>
</evidence>
<keyword evidence="3" id="KW-1185">Reference proteome</keyword>
<keyword evidence="1" id="KW-0732">Signal</keyword>
<name>A0ABP1FZT0_9CHLO</name>
<sequence length="249" mass="27003">MLHRRGLTALFSALCLILQLSWGEGLRIALIPDPQEEVINPFAHELAAYAAGLGMLKHNVTLLPDVEDDETTLDGLLGSSNRTEDAYYDAILTQGTKAALIADYAARLHIPVVRFISKGAAVGAAAPHPLYERPAALVFASEEDEHAFDIDQMAEALRLVISPAKTRIAISSGAAYSAVDKLVREVLQTYNPHPDLEQKTLGLVMIVKDEVATINITLGSMRDHIDDWTIVDTGSTDGTQARHHALTSM</sequence>
<gene>
    <name evidence="2" type="primary">g8186</name>
    <name evidence="2" type="ORF">VP750_LOCUS7039</name>
</gene>